<reference evidence="2" key="1">
    <citation type="submission" date="2021-12" db="EMBL/GenBank/DDBJ databases">
        <authorList>
            <person name="King R."/>
        </authorList>
    </citation>
    <scope>NUCLEOTIDE SEQUENCE</scope>
</reference>
<accession>A0A9P0G1G4</accession>
<dbReference type="KEGG" id="btab:109030224"/>
<gene>
    <name evidence="2" type="ORF">BEMITA_LOCUS13085</name>
</gene>
<dbReference type="Proteomes" id="UP001152759">
    <property type="component" value="Chromosome 8"/>
</dbReference>
<evidence type="ECO:0000256" key="1">
    <source>
        <dbReference type="SAM" id="MobiDB-lite"/>
    </source>
</evidence>
<protein>
    <submittedName>
        <fullName evidence="2">Uncharacterized protein</fullName>
    </submittedName>
</protein>
<organism evidence="2 3">
    <name type="scientific">Bemisia tabaci</name>
    <name type="common">Sweetpotato whitefly</name>
    <name type="synonym">Aleurodes tabaci</name>
    <dbReference type="NCBI Taxonomy" id="7038"/>
    <lineage>
        <taxon>Eukaryota</taxon>
        <taxon>Metazoa</taxon>
        <taxon>Ecdysozoa</taxon>
        <taxon>Arthropoda</taxon>
        <taxon>Hexapoda</taxon>
        <taxon>Insecta</taxon>
        <taxon>Pterygota</taxon>
        <taxon>Neoptera</taxon>
        <taxon>Paraneoptera</taxon>
        <taxon>Hemiptera</taxon>
        <taxon>Sternorrhyncha</taxon>
        <taxon>Aleyrodoidea</taxon>
        <taxon>Aleyrodidae</taxon>
        <taxon>Aleyrodinae</taxon>
        <taxon>Bemisia</taxon>
    </lineage>
</organism>
<dbReference type="AlphaFoldDB" id="A0A9P0G1G4"/>
<evidence type="ECO:0000313" key="3">
    <source>
        <dbReference type="Proteomes" id="UP001152759"/>
    </source>
</evidence>
<keyword evidence="3" id="KW-1185">Reference proteome</keyword>
<feature type="compositionally biased region" description="Basic residues" evidence="1">
    <location>
        <begin position="285"/>
        <end position="294"/>
    </location>
</feature>
<sequence length="294" mass="34114">MAMDKLMLLNEVARSILEAEDDDSGPSQPKKPKTAEDPDPGPFILEGRDRELSPRPFVPVTQCCYLLCHDKVPKDDQRKLWDLWENTMDKAAQDEYLSSLIEFRPPATVKVEPKRNRNFLWRYTINPNGTEIQCCQKFLLKLYQISEKRLRVIQEKTRNGDSFVERRGKHSRSRPKLKAQNLWDLAEAHLATLPSTQGLDGTDKRYLKDSSLTIKKVWAMFEEWYEATTGQELVGLSYKTYHKKFSASKKYAFLYQLVIPDEISGNTWLDEPTKQLMEGEEPPKGKKRKGKSKK</sequence>
<evidence type="ECO:0000313" key="2">
    <source>
        <dbReference type="EMBL" id="CAH0777080.1"/>
    </source>
</evidence>
<feature type="region of interest" description="Disordered" evidence="1">
    <location>
        <begin position="266"/>
        <end position="294"/>
    </location>
</feature>
<name>A0A9P0G1G4_BEMTA</name>
<dbReference type="EMBL" id="OU963869">
    <property type="protein sequence ID" value="CAH0777080.1"/>
    <property type="molecule type" value="Genomic_DNA"/>
</dbReference>
<proteinExistence type="predicted"/>
<feature type="region of interest" description="Disordered" evidence="1">
    <location>
        <begin position="17"/>
        <end position="49"/>
    </location>
</feature>